<evidence type="ECO:0000256" key="5">
    <source>
        <dbReference type="ARBA" id="ARBA00023004"/>
    </source>
</evidence>
<keyword evidence="4" id="KW-0249">Electron transport</keyword>
<dbReference type="EMBL" id="FWWZ01000001">
    <property type="protein sequence ID" value="SMC08590.1"/>
    <property type="molecule type" value="Genomic_DNA"/>
</dbReference>
<name>A0A1W1WRG1_9BACT</name>
<evidence type="ECO:0000313" key="10">
    <source>
        <dbReference type="Proteomes" id="UP000192602"/>
    </source>
</evidence>
<evidence type="ECO:0000256" key="4">
    <source>
        <dbReference type="ARBA" id="ARBA00022982"/>
    </source>
</evidence>
<dbReference type="GO" id="GO:0020037">
    <property type="term" value="F:heme binding"/>
    <property type="evidence" value="ECO:0007669"/>
    <property type="project" value="InterPro"/>
</dbReference>
<accession>A0A1W1WRG1</accession>
<protein>
    <submittedName>
        <fullName evidence="9">Cytochrome c553</fullName>
    </submittedName>
</protein>
<evidence type="ECO:0000256" key="6">
    <source>
        <dbReference type="PROSITE-ProRule" id="PRU00433"/>
    </source>
</evidence>
<evidence type="ECO:0000256" key="2">
    <source>
        <dbReference type="ARBA" id="ARBA00022617"/>
    </source>
</evidence>
<dbReference type="RefSeq" id="WP_084274863.1">
    <property type="nucleotide sequence ID" value="NZ_AP026671.1"/>
</dbReference>
<dbReference type="STRING" id="1069081.SAMN05660197_0347"/>
<evidence type="ECO:0000256" key="1">
    <source>
        <dbReference type="ARBA" id="ARBA00022448"/>
    </source>
</evidence>
<evidence type="ECO:0000313" key="9">
    <source>
        <dbReference type="EMBL" id="SMC08590.1"/>
    </source>
</evidence>
<dbReference type="PANTHER" id="PTHR33751:SF9">
    <property type="entry name" value="CYTOCHROME C4"/>
    <property type="match status" value="1"/>
</dbReference>
<dbReference type="Pfam" id="PF00034">
    <property type="entry name" value="Cytochrom_C"/>
    <property type="match status" value="1"/>
</dbReference>
<feature type="domain" description="Cytochrome c" evidence="8">
    <location>
        <begin position="73"/>
        <end position="156"/>
    </location>
</feature>
<dbReference type="AlphaFoldDB" id="A0A1W1WRG1"/>
<dbReference type="GO" id="GO:0046872">
    <property type="term" value="F:metal ion binding"/>
    <property type="evidence" value="ECO:0007669"/>
    <property type="project" value="UniProtKB-KW"/>
</dbReference>
<sequence>MIRHIIAAIAAALTVWAILYMAKLDQEVNRLQMIHEIIQKSKLEVPMAKKATPTQQPQKAEESEEEKKLKVLKEKAGRMSAFEVSTTYRRNCASCHGINGEGAVGPKLIGKNKEYILQALKDFKSGKRKNYVMYGLLQQLDDKELDDLATEIGSFAQKLKEAQ</sequence>
<evidence type="ECO:0000256" key="7">
    <source>
        <dbReference type="SAM" id="MobiDB-lite"/>
    </source>
</evidence>
<keyword evidence="3 6" id="KW-0479">Metal-binding</keyword>
<keyword evidence="2 6" id="KW-0349">Heme</keyword>
<evidence type="ECO:0000259" key="8">
    <source>
        <dbReference type="PROSITE" id="PS51007"/>
    </source>
</evidence>
<keyword evidence="1" id="KW-0813">Transport</keyword>
<dbReference type="InterPro" id="IPR036909">
    <property type="entry name" value="Cyt_c-like_dom_sf"/>
</dbReference>
<proteinExistence type="predicted"/>
<dbReference type="SUPFAM" id="SSF46626">
    <property type="entry name" value="Cytochrome c"/>
    <property type="match status" value="1"/>
</dbReference>
<dbReference type="GO" id="GO:0009055">
    <property type="term" value="F:electron transfer activity"/>
    <property type="evidence" value="ECO:0007669"/>
    <property type="project" value="InterPro"/>
</dbReference>
<dbReference type="Proteomes" id="UP000192602">
    <property type="component" value="Unassembled WGS sequence"/>
</dbReference>
<feature type="region of interest" description="Disordered" evidence="7">
    <location>
        <begin position="47"/>
        <end position="66"/>
    </location>
</feature>
<keyword evidence="10" id="KW-1185">Reference proteome</keyword>
<organism evidence="9 10">
    <name type="scientific">Nitratiruptor tergarcus DSM 16512</name>
    <dbReference type="NCBI Taxonomy" id="1069081"/>
    <lineage>
        <taxon>Bacteria</taxon>
        <taxon>Pseudomonadati</taxon>
        <taxon>Campylobacterota</taxon>
        <taxon>Epsilonproteobacteria</taxon>
        <taxon>Nautiliales</taxon>
        <taxon>Nitratiruptoraceae</taxon>
        <taxon>Nitratiruptor</taxon>
    </lineage>
</organism>
<dbReference type="PROSITE" id="PS51007">
    <property type="entry name" value="CYTC"/>
    <property type="match status" value="1"/>
</dbReference>
<dbReference type="PANTHER" id="PTHR33751">
    <property type="entry name" value="CBB3-TYPE CYTOCHROME C OXIDASE SUBUNIT FIXP"/>
    <property type="match status" value="1"/>
</dbReference>
<dbReference type="Gene3D" id="1.10.760.10">
    <property type="entry name" value="Cytochrome c-like domain"/>
    <property type="match status" value="1"/>
</dbReference>
<dbReference type="OrthoDB" id="5339742at2"/>
<evidence type="ECO:0000256" key="3">
    <source>
        <dbReference type="ARBA" id="ARBA00022723"/>
    </source>
</evidence>
<reference evidence="10" key="1">
    <citation type="submission" date="2017-04" db="EMBL/GenBank/DDBJ databases">
        <authorList>
            <person name="Varghese N."/>
            <person name="Submissions S."/>
        </authorList>
    </citation>
    <scope>NUCLEOTIDE SEQUENCE [LARGE SCALE GENOMIC DNA]</scope>
    <source>
        <strain evidence="10">DSM 16512</strain>
    </source>
</reference>
<keyword evidence="5 6" id="KW-0408">Iron</keyword>
<dbReference type="InterPro" id="IPR009056">
    <property type="entry name" value="Cyt_c-like_dom"/>
</dbReference>
<dbReference type="InterPro" id="IPR050597">
    <property type="entry name" value="Cytochrome_c_Oxidase_Subunit"/>
</dbReference>
<gene>
    <name evidence="9" type="ORF">SAMN05660197_0347</name>
</gene>